<keyword evidence="9" id="KW-1185">Reference proteome</keyword>
<protein>
    <submittedName>
        <fullName evidence="8">Phenylpropionate dioxygenase-like ring-hydroxylating dioxygenase large terminal subunit</fullName>
    </submittedName>
</protein>
<organism evidence="8 9">
    <name type="scientific">Novosphingobium taihuense</name>
    <dbReference type="NCBI Taxonomy" id="260085"/>
    <lineage>
        <taxon>Bacteria</taxon>
        <taxon>Pseudomonadati</taxon>
        <taxon>Pseudomonadota</taxon>
        <taxon>Alphaproteobacteria</taxon>
        <taxon>Sphingomonadales</taxon>
        <taxon>Sphingomonadaceae</taxon>
        <taxon>Novosphingobium</taxon>
    </lineage>
</organism>
<proteinExistence type="predicted"/>
<keyword evidence="4" id="KW-0560">Oxidoreductase</keyword>
<dbReference type="PRINTS" id="PR00090">
    <property type="entry name" value="RNGDIOXGNASE"/>
</dbReference>
<accession>A0A7W7EV39</accession>
<keyword evidence="8" id="KW-0223">Dioxygenase</keyword>
<dbReference type="InterPro" id="IPR001663">
    <property type="entry name" value="Rng_hydr_dOase-A"/>
</dbReference>
<dbReference type="InterPro" id="IPR017941">
    <property type="entry name" value="Rieske_2Fe-2S"/>
</dbReference>
<evidence type="ECO:0000256" key="1">
    <source>
        <dbReference type="ARBA" id="ARBA00001962"/>
    </source>
</evidence>
<evidence type="ECO:0000256" key="3">
    <source>
        <dbReference type="ARBA" id="ARBA00022723"/>
    </source>
</evidence>
<dbReference type="GO" id="GO:0051537">
    <property type="term" value="F:2 iron, 2 sulfur cluster binding"/>
    <property type="evidence" value="ECO:0007669"/>
    <property type="project" value="UniProtKB-KW"/>
</dbReference>
<evidence type="ECO:0000256" key="4">
    <source>
        <dbReference type="ARBA" id="ARBA00023002"/>
    </source>
</evidence>
<comment type="cofactor">
    <cofactor evidence="1">
        <name>Fe cation</name>
        <dbReference type="ChEBI" id="CHEBI:24875"/>
    </cofactor>
</comment>
<evidence type="ECO:0000313" key="8">
    <source>
        <dbReference type="EMBL" id="MBB4615048.1"/>
    </source>
</evidence>
<dbReference type="Pfam" id="PF00355">
    <property type="entry name" value="Rieske"/>
    <property type="match status" value="1"/>
</dbReference>
<dbReference type="CDD" id="cd03469">
    <property type="entry name" value="Rieske_RO_Alpha_N"/>
    <property type="match status" value="1"/>
</dbReference>
<evidence type="ECO:0000256" key="5">
    <source>
        <dbReference type="ARBA" id="ARBA00023004"/>
    </source>
</evidence>
<dbReference type="AlphaFoldDB" id="A0A7W7EV39"/>
<dbReference type="SUPFAM" id="SSF50022">
    <property type="entry name" value="ISP domain"/>
    <property type="match status" value="1"/>
</dbReference>
<dbReference type="Pfam" id="PF00848">
    <property type="entry name" value="Ring_hydroxyl_A"/>
    <property type="match status" value="1"/>
</dbReference>
<dbReference type="PANTHER" id="PTHR43756:SF5">
    <property type="entry name" value="CHOLINE MONOOXYGENASE, CHLOROPLASTIC"/>
    <property type="match status" value="1"/>
</dbReference>
<name>A0A7W7EV39_9SPHN</name>
<dbReference type="PROSITE" id="PS51296">
    <property type="entry name" value="RIESKE"/>
    <property type="match status" value="1"/>
</dbReference>
<sequence length="446" mass="51252">MATVSEKPRVRDVIRVSRDNYLSSEFVQKEKEHLWPKVWQVACREEQIPNAGDYIVFDVADESIIVVRDRNGETFSAFHNVCPHRGRQIMEGCGHAVNFRCQYHNWTFDLEGKNVVIQDKEDWNGTLDCEQIDLHRVKTGRWGGFVWINMDPASETLEEYLDPIPEYLDAFEYENMRLRWALELHIPCNWKVAMEAFMEGYHVAATHTQLLPTQGEDYTTSFSHGKHSHFGYWGATAMLGTPSPRLKRDTPADVRPGVVEFFRMMEEDFAAIFTDRDYEAAKRIMTELPADADPLTAFGMAVELGRKAAEEDGCGYPPNLTPEAMYKAGTDWHVFPNCVTLPYFDGAVWYRARPDGDDPSKCIFNIWSLKRYGPGKEPKVETEVHKDITGKSFGLIVDQDVANMYMVQKGMKSSAFSHARPNPVQEEEIINFHRTLEQYVLGQRRV</sequence>
<keyword evidence="2" id="KW-0001">2Fe-2S</keyword>
<comment type="caution">
    <text evidence="8">The sequence shown here is derived from an EMBL/GenBank/DDBJ whole genome shotgun (WGS) entry which is preliminary data.</text>
</comment>
<evidence type="ECO:0000256" key="6">
    <source>
        <dbReference type="ARBA" id="ARBA00023014"/>
    </source>
</evidence>
<evidence type="ECO:0000256" key="2">
    <source>
        <dbReference type="ARBA" id="ARBA00022714"/>
    </source>
</evidence>
<dbReference type="OrthoDB" id="7456916at2"/>
<dbReference type="Proteomes" id="UP000538566">
    <property type="component" value="Unassembled WGS sequence"/>
</dbReference>
<evidence type="ECO:0000313" key="9">
    <source>
        <dbReference type="Proteomes" id="UP000538566"/>
    </source>
</evidence>
<gene>
    <name evidence="8" type="ORF">GGR37_003338</name>
</gene>
<dbReference type="InterPro" id="IPR015879">
    <property type="entry name" value="Ring_hydroxy_dOase_asu_C_dom"/>
</dbReference>
<keyword evidence="6" id="KW-0411">Iron-sulfur</keyword>
<dbReference type="EMBL" id="JACHOA010000006">
    <property type="protein sequence ID" value="MBB4615048.1"/>
    <property type="molecule type" value="Genomic_DNA"/>
</dbReference>
<dbReference type="GO" id="GO:0051213">
    <property type="term" value="F:dioxygenase activity"/>
    <property type="evidence" value="ECO:0007669"/>
    <property type="project" value="UniProtKB-KW"/>
</dbReference>
<evidence type="ECO:0000259" key="7">
    <source>
        <dbReference type="PROSITE" id="PS51296"/>
    </source>
</evidence>
<feature type="domain" description="Rieske" evidence="7">
    <location>
        <begin position="39"/>
        <end position="148"/>
    </location>
</feature>
<dbReference type="RefSeq" id="WP_144908017.1">
    <property type="nucleotide sequence ID" value="NZ_JACHOA010000006.1"/>
</dbReference>
<dbReference type="GO" id="GO:0005506">
    <property type="term" value="F:iron ion binding"/>
    <property type="evidence" value="ECO:0007669"/>
    <property type="project" value="InterPro"/>
</dbReference>
<dbReference type="CDD" id="cd08882">
    <property type="entry name" value="RHO_alpha_C_MupW-like"/>
    <property type="match status" value="1"/>
</dbReference>
<keyword evidence="5" id="KW-0408">Iron</keyword>
<dbReference type="Gene3D" id="2.102.10.10">
    <property type="entry name" value="Rieske [2Fe-2S] iron-sulphur domain"/>
    <property type="match status" value="1"/>
</dbReference>
<keyword evidence="3" id="KW-0479">Metal-binding</keyword>
<dbReference type="PANTHER" id="PTHR43756">
    <property type="entry name" value="CHOLINE MONOOXYGENASE, CHLOROPLASTIC"/>
    <property type="match status" value="1"/>
</dbReference>
<dbReference type="InterPro" id="IPR036922">
    <property type="entry name" value="Rieske_2Fe-2S_sf"/>
</dbReference>
<dbReference type="SUPFAM" id="SSF55961">
    <property type="entry name" value="Bet v1-like"/>
    <property type="match status" value="1"/>
</dbReference>
<reference evidence="8 9" key="1">
    <citation type="submission" date="2020-08" db="EMBL/GenBank/DDBJ databases">
        <title>Genomic Encyclopedia of Type Strains, Phase IV (KMG-IV): sequencing the most valuable type-strain genomes for metagenomic binning, comparative biology and taxonomic classification.</title>
        <authorList>
            <person name="Goeker M."/>
        </authorList>
    </citation>
    <scope>NUCLEOTIDE SEQUENCE [LARGE SCALE GENOMIC DNA]</scope>
    <source>
        <strain evidence="8 9">DSM 17507</strain>
    </source>
</reference>
<dbReference type="Gene3D" id="3.90.380.10">
    <property type="entry name" value="Naphthalene 1,2-dioxygenase Alpha Subunit, Chain A, domain 1"/>
    <property type="match status" value="1"/>
</dbReference>